<name>K1KFQ9_9BURK</name>
<gene>
    <name evidence="1" type="ORF">HMPREF9465_01815</name>
</gene>
<dbReference type="PROSITE" id="PS51318">
    <property type="entry name" value="TAT"/>
    <property type="match status" value="1"/>
</dbReference>
<comment type="caution">
    <text evidence="1">The sequence shown here is derived from an EMBL/GenBank/DDBJ whole genome shotgun (WGS) entry which is preliminary data.</text>
</comment>
<dbReference type="InterPro" id="IPR006311">
    <property type="entry name" value="TAT_signal"/>
</dbReference>
<protein>
    <recommendedName>
        <fullName evidence="3">Tat (Twin-arginine translocation) pathway signal sequence</fullName>
    </recommendedName>
</protein>
<dbReference type="RefSeq" id="WP_005436292.1">
    <property type="nucleotide sequence ID" value="NZ_JH815519.1"/>
</dbReference>
<evidence type="ECO:0000313" key="1">
    <source>
        <dbReference type="EMBL" id="EKB30569.1"/>
    </source>
</evidence>
<organism evidence="1 2">
    <name type="scientific">Sutterella wadsworthensis 2_1_59BFAA</name>
    <dbReference type="NCBI Taxonomy" id="742823"/>
    <lineage>
        <taxon>Bacteria</taxon>
        <taxon>Pseudomonadati</taxon>
        <taxon>Pseudomonadota</taxon>
        <taxon>Betaproteobacteria</taxon>
        <taxon>Burkholderiales</taxon>
        <taxon>Sutterellaceae</taxon>
        <taxon>Sutterella</taxon>
    </lineage>
</organism>
<dbReference type="HOGENOM" id="CLU_3333863_0_0_4"/>
<dbReference type="PATRIC" id="fig|742823.3.peg.1812"/>
<reference evidence="1 2" key="1">
    <citation type="submission" date="2012-05" db="EMBL/GenBank/DDBJ databases">
        <title>The Genome Sequence of Sutterella wadsworthensis 2_1_59BFAA.</title>
        <authorList>
            <consortium name="The Broad Institute Genome Sequencing Platform"/>
            <person name="Earl A."/>
            <person name="Ward D."/>
            <person name="Feldgarden M."/>
            <person name="Gevers D."/>
            <person name="Daigneault M."/>
            <person name="Strauss J."/>
            <person name="Allen-Vercoe E."/>
            <person name="Walker B."/>
            <person name="Young S.K."/>
            <person name="Zeng Q."/>
            <person name="Gargeya S."/>
            <person name="Fitzgerald M."/>
            <person name="Haas B."/>
            <person name="Abouelleil A."/>
            <person name="Alvarado L."/>
            <person name="Arachchi H.M."/>
            <person name="Berlin A.M."/>
            <person name="Chapman S.B."/>
            <person name="Goldberg J."/>
            <person name="Griggs A."/>
            <person name="Gujja S."/>
            <person name="Hansen M."/>
            <person name="Howarth C."/>
            <person name="Imamovic A."/>
            <person name="Larimer J."/>
            <person name="McCowen C."/>
            <person name="Montmayeur A."/>
            <person name="Murphy C."/>
            <person name="Neiman D."/>
            <person name="Pearson M."/>
            <person name="Priest M."/>
            <person name="Roberts A."/>
            <person name="Saif S."/>
            <person name="Shea T."/>
            <person name="Sisk P."/>
            <person name="Sykes S."/>
            <person name="Wortman J."/>
            <person name="Nusbaum C."/>
            <person name="Birren B."/>
        </authorList>
    </citation>
    <scope>NUCLEOTIDE SEQUENCE [LARGE SCALE GENOMIC DNA]</scope>
    <source>
        <strain evidence="1 2">2_1_59BFAA</strain>
    </source>
</reference>
<keyword evidence="2" id="KW-1185">Reference proteome</keyword>
<accession>K1KFQ9</accession>
<evidence type="ECO:0000313" key="2">
    <source>
        <dbReference type="Proteomes" id="UP000005835"/>
    </source>
</evidence>
<evidence type="ECO:0008006" key="3">
    <source>
        <dbReference type="Google" id="ProtNLM"/>
    </source>
</evidence>
<sequence length="38" mass="4002">MQLNRRQFLGSAAAAAAFSTAPAVMTAVVQKDQGHDQN</sequence>
<dbReference type="EMBL" id="ADMG01000038">
    <property type="protein sequence ID" value="EKB30569.1"/>
    <property type="molecule type" value="Genomic_DNA"/>
</dbReference>
<proteinExistence type="predicted"/>
<dbReference type="AlphaFoldDB" id="K1KFQ9"/>
<dbReference type="Proteomes" id="UP000005835">
    <property type="component" value="Unassembled WGS sequence"/>
</dbReference>